<sequence length="283" mass="30300">MWRRVNKLVNEPAFREAPLTVTGRAISLAAHVALGRSPVAEITPGGARVKLPADLRFTTTSVFLLRDKVEPEVRYLEKFLRSGDVFVDVGANIGLFTLKAATFAGRVVAAEPGAVAGRQLADNLALNGFKNVTIVPKAISDTEGKAVLFHNPLGDDPQAFSLINDGTSSESEEVEITTLDRLAADLRLERVDCLKIDVEGAEDRVIKGAAGTLGRFHPAVIFEMNCPTLLKDGGDPAAAWVALGALGYGFFQLQDDGTLTPLATRPTRFGNYVALHPQGRPLA</sequence>
<keyword evidence="2" id="KW-0808">Transferase</keyword>
<comment type="caution">
    <text evidence="2">The sequence shown here is derived from an EMBL/GenBank/DDBJ whole genome shotgun (WGS) entry which is preliminary data.</text>
</comment>
<keyword evidence="2" id="KW-0489">Methyltransferase</keyword>
<protein>
    <submittedName>
        <fullName evidence="2">FkbM family methyltransferase</fullName>
    </submittedName>
</protein>
<evidence type="ECO:0000259" key="1">
    <source>
        <dbReference type="Pfam" id="PF05050"/>
    </source>
</evidence>
<organism evidence="2 3">
    <name type="scientific">Xanthobacter autotrophicus</name>
    <dbReference type="NCBI Taxonomy" id="280"/>
    <lineage>
        <taxon>Bacteria</taxon>
        <taxon>Pseudomonadati</taxon>
        <taxon>Pseudomonadota</taxon>
        <taxon>Alphaproteobacteria</taxon>
        <taxon>Hyphomicrobiales</taxon>
        <taxon>Xanthobacteraceae</taxon>
        <taxon>Xanthobacter</taxon>
    </lineage>
</organism>
<name>A0A6C1KNT2_XANAU</name>
<dbReference type="GO" id="GO:0008168">
    <property type="term" value="F:methyltransferase activity"/>
    <property type="evidence" value="ECO:0007669"/>
    <property type="project" value="UniProtKB-KW"/>
</dbReference>
<dbReference type="SUPFAM" id="SSF53335">
    <property type="entry name" value="S-adenosyl-L-methionine-dependent methyltransferases"/>
    <property type="match status" value="1"/>
</dbReference>
<dbReference type="NCBIfam" id="TIGR01444">
    <property type="entry name" value="fkbM_fam"/>
    <property type="match status" value="1"/>
</dbReference>
<dbReference type="GO" id="GO:0032259">
    <property type="term" value="P:methylation"/>
    <property type="evidence" value="ECO:0007669"/>
    <property type="project" value="UniProtKB-KW"/>
</dbReference>
<accession>A0A6C1KNT2</accession>
<reference evidence="2 3" key="1">
    <citation type="submission" date="2019-05" db="EMBL/GenBank/DDBJ databases">
        <authorList>
            <person name="Zhou X."/>
        </authorList>
    </citation>
    <scope>NUCLEOTIDE SEQUENCE [LARGE SCALE GENOMIC DNA]</scope>
    <source>
        <strain evidence="2 3">DSM 432</strain>
    </source>
</reference>
<evidence type="ECO:0000313" key="2">
    <source>
        <dbReference type="EMBL" id="TLX41046.1"/>
    </source>
</evidence>
<dbReference type="InterPro" id="IPR006342">
    <property type="entry name" value="FkbM_mtfrase"/>
</dbReference>
<dbReference type="Gene3D" id="3.40.50.150">
    <property type="entry name" value="Vaccinia Virus protein VP39"/>
    <property type="match status" value="1"/>
</dbReference>
<gene>
    <name evidence="2" type="ORF">FBQ73_21670</name>
</gene>
<dbReference type="InterPro" id="IPR029063">
    <property type="entry name" value="SAM-dependent_MTases_sf"/>
</dbReference>
<dbReference type="Pfam" id="PF05050">
    <property type="entry name" value="Methyltransf_21"/>
    <property type="match status" value="1"/>
</dbReference>
<dbReference type="Proteomes" id="UP000305131">
    <property type="component" value="Unassembled WGS sequence"/>
</dbReference>
<dbReference type="PANTHER" id="PTHR34203:SF15">
    <property type="entry name" value="SLL1173 PROTEIN"/>
    <property type="match status" value="1"/>
</dbReference>
<dbReference type="EMBL" id="VAUP01000041">
    <property type="protein sequence ID" value="TLX41046.1"/>
    <property type="molecule type" value="Genomic_DNA"/>
</dbReference>
<evidence type="ECO:0000313" key="3">
    <source>
        <dbReference type="Proteomes" id="UP000305131"/>
    </source>
</evidence>
<dbReference type="OrthoDB" id="7542440at2"/>
<dbReference type="AlphaFoldDB" id="A0A6C1KNT2"/>
<feature type="domain" description="Methyltransferase FkbM" evidence="1">
    <location>
        <begin position="88"/>
        <end position="225"/>
    </location>
</feature>
<dbReference type="PANTHER" id="PTHR34203">
    <property type="entry name" value="METHYLTRANSFERASE, FKBM FAMILY PROTEIN"/>
    <property type="match status" value="1"/>
</dbReference>
<proteinExistence type="predicted"/>
<dbReference type="InterPro" id="IPR052514">
    <property type="entry name" value="SAM-dependent_MTase"/>
</dbReference>